<proteinExistence type="predicted"/>
<name>A0A9W4IE10_9EURO</name>
<evidence type="ECO:0000313" key="1">
    <source>
        <dbReference type="EMBL" id="CAG8268481.1"/>
    </source>
</evidence>
<comment type="caution">
    <text evidence="1">The sequence shown here is derived from an EMBL/GenBank/DDBJ whole genome shotgun (WGS) entry which is preliminary data.</text>
</comment>
<reference evidence="1" key="1">
    <citation type="submission" date="2021-07" db="EMBL/GenBank/DDBJ databases">
        <authorList>
            <person name="Branca A.L. A."/>
        </authorList>
    </citation>
    <scope>NUCLEOTIDE SEQUENCE</scope>
</reference>
<gene>
    <name evidence="1" type="ORF">PSALAMII_LOCUS1111</name>
</gene>
<dbReference type="EMBL" id="CAJVPD010000044">
    <property type="protein sequence ID" value="CAG8268481.1"/>
    <property type="molecule type" value="Genomic_DNA"/>
</dbReference>
<dbReference type="OrthoDB" id="2579025at2759"/>
<evidence type="ECO:0000313" key="2">
    <source>
        <dbReference type="Proteomes" id="UP001152592"/>
    </source>
</evidence>
<dbReference type="Proteomes" id="UP001152592">
    <property type="component" value="Unassembled WGS sequence"/>
</dbReference>
<sequence length="92" mass="10667">MSKGERHIIREAFKNKTILNTEAIGIRPLFAGAVHLVWDSASSNLFMVGFRRWADVKPTPWSEAKSYWFGLTKPPKKLNWAAWNNDTSDWKF</sequence>
<protein>
    <submittedName>
        <fullName evidence="1">Uncharacterized protein</fullName>
    </submittedName>
</protein>
<accession>A0A9W4IE10</accession>
<dbReference type="AlphaFoldDB" id="A0A9W4IE10"/>
<organism evidence="1 2">
    <name type="scientific">Penicillium salamii</name>
    <dbReference type="NCBI Taxonomy" id="1612424"/>
    <lineage>
        <taxon>Eukaryota</taxon>
        <taxon>Fungi</taxon>
        <taxon>Dikarya</taxon>
        <taxon>Ascomycota</taxon>
        <taxon>Pezizomycotina</taxon>
        <taxon>Eurotiomycetes</taxon>
        <taxon>Eurotiomycetidae</taxon>
        <taxon>Eurotiales</taxon>
        <taxon>Aspergillaceae</taxon>
        <taxon>Penicillium</taxon>
    </lineage>
</organism>